<dbReference type="GO" id="GO:0051082">
    <property type="term" value="F:unfolded protein binding"/>
    <property type="evidence" value="ECO:0007669"/>
    <property type="project" value="InterPro"/>
</dbReference>
<evidence type="ECO:0000313" key="6">
    <source>
        <dbReference type="Proteomes" id="UP000655225"/>
    </source>
</evidence>
<keyword evidence="4" id="KW-0143">Chaperone</keyword>
<dbReference type="GO" id="GO:0005524">
    <property type="term" value="F:ATP binding"/>
    <property type="evidence" value="ECO:0007669"/>
    <property type="project" value="UniProtKB-KW"/>
</dbReference>
<dbReference type="Pfam" id="PF00118">
    <property type="entry name" value="Cpn60_TCP1"/>
    <property type="match status" value="1"/>
</dbReference>
<sequence length="72" mass="7930">MIELSRTQDEEVGDGTTSVIVLAGEMLHVAEAFIDKSYHPTIICRAYNKALEDAIAVLDKIAMSIDVNDHKL</sequence>
<proteinExistence type="inferred from homology"/>
<dbReference type="GO" id="GO:0016887">
    <property type="term" value="F:ATP hydrolysis activity"/>
    <property type="evidence" value="ECO:0007669"/>
    <property type="project" value="InterPro"/>
</dbReference>
<dbReference type="GO" id="GO:0140662">
    <property type="term" value="F:ATP-dependent protein folding chaperone"/>
    <property type="evidence" value="ECO:0007669"/>
    <property type="project" value="InterPro"/>
</dbReference>
<dbReference type="InterPro" id="IPR017998">
    <property type="entry name" value="Chaperone_TCP-1"/>
</dbReference>
<dbReference type="EMBL" id="JABCRI010000018">
    <property type="protein sequence ID" value="KAF8390405.1"/>
    <property type="molecule type" value="Genomic_DNA"/>
</dbReference>
<dbReference type="PROSITE" id="PS00995">
    <property type="entry name" value="TCP1_3"/>
    <property type="match status" value="1"/>
</dbReference>
<dbReference type="OrthoDB" id="10248520at2759"/>
<comment type="caution">
    <text evidence="5">The sequence shown here is derived from an EMBL/GenBank/DDBJ whole genome shotgun (WGS) entry which is preliminary data.</text>
</comment>
<dbReference type="InterPro" id="IPR002423">
    <property type="entry name" value="Cpn60/GroEL/TCP-1"/>
</dbReference>
<name>A0A834YNZ2_TETSI</name>
<keyword evidence="6" id="KW-1185">Reference proteome</keyword>
<evidence type="ECO:0000256" key="3">
    <source>
        <dbReference type="ARBA" id="ARBA00022840"/>
    </source>
</evidence>
<evidence type="ECO:0000256" key="1">
    <source>
        <dbReference type="ARBA" id="ARBA00008020"/>
    </source>
</evidence>
<keyword evidence="3" id="KW-0067">ATP-binding</keyword>
<protein>
    <recommendedName>
        <fullName evidence="7">T-complex protein 1 subunit gamma</fullName>
    </recommendedName>
</protein>
<reference evidence="5 6" key="1">
    <citation type="submission" date="2020-04" db="EMBL/GenBank/DDBJ databases">
        <title>Plant Genome Project.</title>
        <authorList>
            <person name="Zhang R.-G."/>
        </authorList>
    </citation>
    <scope>NUCLEOTIDE SEQUENCE [LARGE SCALE GENOMIC DNA]</scope>
    <source>
        <strain evidence="5">YNK0</strain>
        <tissue evidence="5">Leaf</tissue>
    </source>
</reference>
<comment type="similarity">
    <text evidence="1">Belongs to the TCP-1 chaperonin family.</text>
</comment>
<accession>A0A834YNZ2</accession>
<dbReference type="PANTHER" id="PTHR11353">
    <property type="entry name" value="CHAPERONIN"/>
    <property type="match status" value="1"/>
</dbReference>
<dbReference type="InterPro" id="IPR027413">
    <property type="entry name" value="GROEL-like_equatorial_sf"/>
</dbReference>
<dbReference type="InterPro" id="IPR002194">
    <property type="entry name" value="Chaperonin_TCP-1_CS"/>
</dbReference>
<evidence type="ECO:0000256" key="2">
    <source>
        <dbReference type="ARBA" id="ARBA00022741"/>
    </source>
</evidence>
<keyword evidence="2" id="KW-0547">Nucleotide-binding</keyword>
<dbReference type="AlphaFoldDB" id="A0A834YNZ2"/>
<gene>
    <name evidence="5" type="ORF">HHK36_024931</name>
</gene>
<organism evidence="5 6">
    <name type="scientific">Tetracentron sinense</name>
    <name type="common">Spur-leaf</name>
    <dbReference type="NCBI Taxonomy" id="13715"/>
    <lineage>
        <taxon>Eukaryota</taxon>
        <taxon>Viridiplantae</taxon>
        <taxon>Streptophyta</taxon>
        <taxon>Embryophyta</taxon>
        <taxon>Tracheophyta</taxon>
        <taxon>Spermatophyta</taxon>
        <taxon>Magnoliopsida</taxon>
        <taxon>Trochodendrales</taxon>
        <taxon>Trochodendraceae</taxon>
        <taxon>Tetracentron</taxon>
    </lineage>
</organism>
<evidence type="ECO:0008006" key="7">
    <source>
        <dbReference type="Google" id="ProtNLM"/>
    </source>
</evidence>
<dbReference type="SUPFAM" id="SSF48592">
    <property type="entry name" value="GroEL equatorial domain-like"/>
    <property type="match status" value="1"/>
</dbReference>
<dbReference type="Gene3D" id="1.10.560.10">
    <property type="entry name" value="GroEL-like equatorial domain"/>
    <property type="match status" value="1"/>
</dbReference>
<dbReference type="Proteomes" id="UP000655225">
    <property type="component" value="Unassembled WGS sequence"/>
</dbReference>
<evidence type="ECO:0000256" key="4">
    <source>
        <dbReference type="ARBA" id="ARBA00023186"/>
    </source>
</evidence>
<evidence type="ECO:0000313" key="5">
    <source>
        <dbReference type="EMBL" id="KAF8390405.1"/>
    </source>
</evidence>